<organism evidence="2 3">
    <name type="scientific">Cohaesibacter marisflavi</name>
    <dbReference type="NCBI Taxonomy" id="655353"/>
    <lineage>
        <taxon>Bacteria</taxon>
        <taxon>Pseudomonadati</taxon>
        <taxon>Pseudomonadota</taxon>
        <taxon>Alphaproteobacteria</taxon>
        <taxon>Hyphomicrobiales</taxon>
        <taxon>Cohaesibacteraceae</taxon>
    </lineage>
</organism>
<dbReference type="Proteomes" id="UP000199236">
    <property type="component" value="Unassembled WGS sequence"/>
</dbReference>
<protein>
    <submittedName>
        <fullName evidence="2">Uncharacterized protein</fullName>
    </submittedName>
</protein>
<dbReference type="AlphaFoldDB" id="A0A1I5E4B2"/>
<dbReference type="EMBL" id="FOVR01000003">
    <property type="protein sequence ID" value="SFO06338.1"/>
    <property type="molecule type" value="Genomic_DNA"/>
</dbReference>
<feature type="region of interest" description="Disordered" evidence="1">
    <location>
        <begin position="1"/>
        <end position="29"/>
    </location>
</feature>
<dbReference type="STRING" id="655353.SAMN04488056_10324"/>
<dbReference type="RefSeq" id="WP_090070503.1">
    <property type="nucleotide sequence ID" value="NZ_FOVR01000003.1"/>
</dbReference>
<evidence type="ECO:0000256" key="1">
    <source>
        <dbReference type="SAM" id="MobiDB-lite"/>
    </source>
</evidence>
<gene>
    <name evidence="2" type="ORF">SAMN04488056_10324</name>
</gene>
<dbReference type="OrthoDB" id="8451613at2"/>
<feature type="compositionally biased region" description="Basic residues" evidence="1">
    <location>
        <begin position="12"/>
        <end position="23"/>
    </location>
</feature>
<accession>A0A1I5E4B2</accession>
<keyword evidence="3" id="KW-1185">Reference proteome</keyword>
<name>A0A1I5E4B2_9HYPH</name>
<sequence>MTDWAEAENRAARARATRQPSRKIKTETDTRLAGEKSLKRVMVENPYGNGDMERATRRVIDPIENLFARGRLDDMQHKAAHLVRKAVEGMNQSVGSIDPERIRVDGGKAGDATVYILEAGEVLKRAQKAVEIEMGREGWSVVRRVAGFGEALTVVALDFVVSAEELKNGGVSREAKAYASRTLQLGLNCVAVEFGLSF</sequence>
<evidence type="ECO:0000313" key="2">
    <source>
        <dbReference type="EMBL" id="SFO06338.1"/>
    </source>
</evidence>
<proteinExistence type="predicted"/>
<reference evidence="2 3" key="1">
    <citation type="submission" date="2016-10" db="EMBL/GenBank/DDBJ databases">
        <authorList>
            <person name="de Groot N.N."/>
        </authorList>
    </citation>
    <scope>NUCLEOTIDE SEQUENCE [LARGE SCALE GENOMIC DNA]</scope>
    <source>
        <strain evidence="2 3">CGMCC 1.9157</strain>
    </source>
</reference>
<evidence type="ECO:0000313" key="3">
    <source>
        <dbReference type="Proteomes" id="UP000199236"/>
    </source>
</evidence>